<feature type="compositionally biased region" description="Basic and acidic residues" evidence="5">
    <location>
        <begin position="30"/>
        <end position="50"/>
    </location>
</feature>
<dbReference type="GO" id="GO:0008270">
    <property type="term" value="F:zinc ion binding"/>
    <property type="evidence" value="ECO:0007669"/>
    <property type="project" value="UniProtKB-KW"/>
</dbReference>
<dbReference type="PROSITE" id="PS00518">
    <property type="entry name" value="ZF_RING_1"/>
    <property type="match status" value="1"/>
</dbReference>
<name>A0AAV8CGJ4_9POAL</name>
<evidence type="ECO:0000256" key="1">
    <source>
        <dbReference type="ARBA" id="ARBA00022723"/>
    </source>
</evidence>
<dbReference type="InterPro" id="IPR017907">
    <property type="entry name" value="Znf_RING_CS"/>
</dbReference>
<feature type="compositionally biased region" description="Acidic residues" evidence="5">
    <location>
        <begin position="52"/>
        <end position="66"/>
    </location>
</feature>
<dbReference type="EMBL" id="JAMFTS010000005">
    <property type="protein sequence ID" value="KAJ4754525.1"/>
    <property type="molecule type" value="Genomic_DNA"/>
</dbReference>
<dbReference type="Gene3D" id="3.30.40.10">
    <property type="entry name" value="Zinc/RING finger domain, C3HC4 (zinc finger)"/>
    <property type="match status" value="1"/>
</dbReference>
<feature type="region of interest" description="Disordered" evidence="5">
    <location>
        <begin position="1"/>
        <end position="100"/>
    </location>
</feature>
<reference evidence="7" key="1">
    <citation type="submission" date="2022-08" db="EMBL/GenBank/DDBJ databases">
        <authorList>
            <person name="Marques A."/>
        </authorList>
    </citation>
    <scope>NUCLEOTIDE SEQUENCE</scope>
    <source>
        <strain evidence="7">RhyPub2mFocal</strain>
        <tissue evidence="7">Leaves</tissue>
    </source>
</reference>
<keyword evidence="2 4" id="KW-0863">Zinc-finger</keyword>
<dbReference type="PROSITE" id="PS50089">
    <property type="entry name" value="ZF_RING_2"/>
    <property type="match status" value="1"/>
</dbReference>
<dbReference type="CDD" id="cd16531">
    <property type="entry name" value="RING-HC_RING1-like"/>
    <property type="match status" value="1"/>
</dbReference>
<dbReference type="Pfam" id="PF13923">
    <property type="entry name" value="zf-C3HC4_2"/>
    <property type="match status" value="1"/>
</dbReference>
<dbReference type="InterPro" id="IPR044592">
    <property type="entry name" value="RING1A/B"/>
</dbReference>
<dbReference type="PANTHER" id="PTHR46537:SF3">
    <property type="entry name" value="E3 UBIQUITIN-PROTEIN LIGASE RING1A"/>
    <property type="match status" value="1"/>
</dbReference>
<keyword evidence="8" id="KW-1185">Reference proteome</keyword>
<evidence type="ECO:0000256" key="5">
    <source>
        <dbReference type="SAM" id="MobiDB-lite"/>
    </source>
</evidence>
<feature type="domain" description="RING-type" evidence="6">
    <location>
        <begin position="118"/>
        <end position="158"/>
    </location>
</feature>
<feature type="compositionally biased region" description="Basic and acidic residues" evidence="5">
    <location>
        <begin position="67"/>
        <end position="85"/>
    </location>
</feature>
<keyword evidence="1" id="KW-0479">Metal-binding</keyword>
<keyword evidence="3" id="KW-0862">Zinc</keyword>
<evidence type="ECO:0000256" key="2">
    <source>
        <dbReference type="ARBA" id="ARBA00022771"/>
    </source>
</evidence>
<evidence type="ECO:0000313" key="7">
    <source>
        <dbReference type="EMBL" id="KAJ4754525.1"/>
    </source>
</evidence>
<feature type="region of interest" description="Disordered" evidence="5">
    <location>
        <begin position="221"/>
        <end position="336"/>
    </location>
</feature>
<evidence type="ECO:0000256" key="4">
    <source>
        <dbReference type="PROSITE-ProRule" id="PRU00175"/>
    </source>
</evidence>
<protein>
    <submittedName>
        <fullName evidence="7">E3 ubiquitin-protein ligase</fullName>
    </submittedName>
</protein>
<accession>A0AAV8CGJ4</accession>
<sequence>MPAQKRSAASPASPESPSDKSPDLAPDGSDEVREEAANGDKESEGERVEGAEGGDEEEEEKDEKEEESNPRDTSPDPPQVRRERDDSDAEANSDPNGAGEDDEFIVVKLAEIRKEVQCPICLGIIRKTRTVMECLHRFCRDCIDKSMRLSNNECPACRTHCASRRSLRDDPNFDALISALYPDIDKYEEEQELAFSEEEKTRNKKIQASIAETFRRQAEALGKRKSVVRGRNTRRRVRGRGRPSNADITAGSDDDEEEANGNEGSKESSSADEQSPPDDVRQPKRRRRWPTGSARSSPAKSTAGTSEDAGGGEENNEASGVGKETHMSPSPLKAGNMEVLSWGKNGTRSQNRHGATSSLAGRLVKGGRVARMVEHLRSLDENNNEVDVYLSLFPLDGESMPNLEKPYVCCKQTLSIKQICQFVAVNLSRQVEEIEIYAKKPELGSPLKDFVKDQRNSSSSDLLELLEPEKSLSELHAAFSFVQGNLVNLILLILPKCLPKKELPILFV</sequence>
<dbReference type="InterPro" id="IPR013083">
    <property type="entry name" value="Znf_RING/FYVE/PHD"/>
</dbReference>
<gene>
    <name evidence="7" type="ORF">LUZ62_088930</name>
</gene>
<comment type="caution">
    <text evidence="7">The sequence shown here is derived from an EMBL/GenBank/DDBJ whole genome shotgun (WGS) entry which is preliminary data.</text>
</comment>
<feature type="compositionally biased region" description="Basic residues" evidence="5">
    <location>
        <begin position="223"/>
        <end position="241"/>
    </location>
</feature>
<evidence type="ECO:0000256" key="3">
    <source>
        <dbReference type="ARBA" id="ARBA00022833"/>
    </source>
</evidence>
<dbReference type="Proteomes" id="UP001140206">
    <property type="component" value="Chromosome 5"/>
</dbReference>
<dbReference type="SMART" id="SM00184">
    <property type="entry name" value="RING"/>
    <property type="match status" value="1"/>
</dbReference>
<evidence type="ECO:0000259" key="6">
    <source>
        <dbReference type="PROSITE" id="PS50089"/>
    </source>
</evidence>
<dbReference type="SUPFAM" id="SSF57850">
    <property type="entry name" value="RING/U-box"/>
    <property type="match status" value="1"/>
</dbReference>
<evidence type="ECO:0000313" key="8">
    <source>
        <dbReference type="Proteomes" id="UP001140206"/>
    </source>
</evidence>
<proteinExistence type="predicted"/>
<dbReference type="InterPro" id="IPR001841">
    <property type="entry name" value="Znf_RING"/>
</dbReference>
<organism evidence="7 8">
    <name type="scientific">Rhynchospora pubera</name>
    <dbReference type="NCBI Taxonomy" id="906938"/>
    <lineage>
        <taxon>Eukaryota</taxon>
        <taxon>Viridiplantae</taxon>
        <taxon>Streptophyta</taxon>
        <taxon>Embryophyta</taxon>
        <taxon>Tracheophyta</taxon>
        <taxon>Spermatophyta</taxon>
        <taxon>Magnoliopsida</taxon>
        <taxon>Liliopsida</taxon>
        <taxon>Poales</taxon>
        <taxon>Cyperaceae</taxon>
        <taxon>Cyperoideae</taxon>
        <taxon>Rhynchosporeae</taxon>
        <taxon>Rhynchospora</taxon>
    </lineage>
</organism>
<dbReference type="AlphaFoldDB" id="A0AAV8CGJ4"/>
<feature type="compositionally biased region" description="Low complexity" evidence="5">
    <location>
        <begin position="7"/>
        <end position="16"/>
    </location>
</feature>
<dbReference type="PANTHER" id="PTHR46537">
    <property type="entry name" value="OS11G0578200 PROTEIN"/>
    <property type="match status" value="1"/>
</dbReference>
<feature type="compositionally biased region" description="Polar residues" evidence="5">
    <location>
        <begin position="293"/>
        <end position="305"/>
    </location>
</feature>